<evidence type="ECO:0000256" key="3">
    <source>
        <dbReference type="ARBA" id="ARBA00023110"/>
    </source>
</evidence>
<dbReference type="RefSeq" id="WP_014450503.1">
    <property type="nucleotide sequence ID" value="NC_017094.1"/>
</dbReference>
<accession>I0IRX1</accession>
<dbReference type="InterPro" id="IPR027304">
    <property type="entry name" value="Trigger_fact/SurA_dom_sf"/>
</dbReference>
<dbReference type="AlphaFoldDB" id="I0IRX1"/>
<dbReference type="Proteomes" id="UP000007382">
    <property type="component" value="Chromosome"/>
</dbReference>
<dbReference type="InterPro" id="IPR050280">
    <property type="entry name" value="OMP_Chaperone_SurA"/>
</dbReference>
<dbReference type="OrthoDB" id="14196at2"/>
<evidence type="ECO:0000259" key="8">
    <source>
        <dbReference type="PROSITE" id="PS50198"/>
    </source>
</evidence>
<dbReference type="SUPFAM" id="SSF54534">
    <property type="entry name" value="FKBP-like"/>
    <property type="match status" value="1"/>
</dbReference>
<evidence type="ECO:0000256" key="1">
    <source>
        <dbReference type="ARBA" id="ARBA00022729"/>
    </source>
</evidence>
<keyword evidence="4" id="KW-0143">Chaperone</keyword>
<evidence type="ECO:0000313" key="9">
    <source>
        <dbReference type="EMBL" id="BAM08020.1"/>
    </source>
</evidence>
<name>I0IRX1_LEPFC</name>
<dbReference type="PATRIC" id="fig|1162668.3.peg.2790"/>
<dbReference type="InterPro" id="IPR000297">
    <property type="entry name" value="PPIase_PpiC"/>
</dbReference>
<evidence type="ECO:0000256" key="2">
    <source>
        <dbReference type="ARBA" id="ARBA00022764"/>
    </source>
</evidence>
<dbReference type="PROSITE" id="PS50198">
    <property type="entry name" value="PPIC_PPIASE_2"/>
    <property type="match status" value="1"/>
</dbReference>
<dbReference type="STRING" id="1162668.LFE_2348"/>
<dbReference type="HOGENOM" id="CLU_034646_5_3_0"/>
<proteinExistence type="predicted"/>
<dbReference type="EMBL" id="AP012342">
    <property type="protein sequence ID" value="BAM08020.1"/>
    <property type="molecule type" value="Genomic_DNA"/>
</dbReference>
<sequence length="349" mass="39972">MTLHLSRTTKVLFGKTYFLSGILASALFIFCQTPAQADEKPILLDSVLAVVNHHVITKSQIDRSLAPTFKKLHAQYRGSAYRELVTSLEYKLMMKKINEQLEMEEADRTGLTLSDEELDRTIDSIMQKNNFTARWQLKQALSEQGMNYHQYREQLRKQMTILKLINTEVRSTVVISQDEVRQYYLDHREQFRLPPHVTLADIFLKLPPDATPAQIAAVREKGNHILRQISRKDDFAILAGSESEGPNSDNGGNLGDLTKDQLLPELIGPAFSVPVGGTSGLIQTDRGFYIIKVLKRESHPYKRFRDLKARIQDDLSKKTTRKRLLTWLEQLRGKSYVVIYMTPPPDEKT</sequence>
<dbReference type="InterPro" id="IPR015391">
    <property type="entry name" value="SurA_N"/>
</dbReference>
<evidence type="ECO:0000256" key="6">
    <source>
        <dbReference type="PROSITE-ProRule" id="PRU00278"/>
    </source>
</evidence>
<reference evidence="10" key="2">
    <citation type="submission" date="2012-03" db="EMBL/GenBank/DDBJ databases">
        <title>The complete genome sequence of the pioneer microbe on fresh volcanic deposit, Leptospirillum ferrooxidans strain C2-3.</title>
        <authorList>
            <person name="Fujimura R."/>
            <person name="Sato Y."/>
            <person name="Nishizawa T."/>
            <person name="Nanba K."/>
            <person name="Oshima K."/>
            <person name="Hattori M."/>
            <person name="Kamijo T."/>
            <person name="Ohta H."/>
        </authorList>
    </citation>
    <scope>NUCLEOTIDE SEQUENCE [LARGE SCALE GENOMIC DNA]</scope>
    <source>
        <strain evidence="10">C2-3</strain>
    </source>
</reference>
<evidence type="ECO:0000256" key="4">
    <source>
        <dbReference type="ARBA" id="ARBA00023186"/>
    </source>
</evidence>
<evidence type="ECO:0000313" key="10">
    <source>
        <dbReference type="Proteomes" id="UP000007382"/>
    </source>
</evidence>
<dbReference type="PANTHER" id="PTHR47637">
    <property type="entry name" value="CHAPERONE SURA"/>
    <property type="match status" value="1"/>
</dbReference>
<keyword evidence="10" id="KW-1185">Reference proteome</keyword>
<keyword evidence="1 7" id="KW-0732">Signal</keyword>
<feature type="chain" id="PRO_5007915382" evidence="7">
    <location>
        <begin position="38"/>
        <end position="349"/>
    </location>
</feature>
<feature type="domain" description="PpiC" evidence="8">
    <location>
        <begin position="194"/>
        <end position="295"/>
    </location>
</feature>
<dbReference type="InterPro" id="IPR046357">
    <property type="entry name" value="PPIase_dom_sf"/>
</dbReference>
<dbReference type="Gene3D" id="1.10.4030.10">
    <property type="entry name" value="Porin chaperone SurA, peptide-binding domain"/>
    <property type="match status" value="1"/>
</dbReference>
<dbReference type="GO" id="GO:0003755">
    <property type="term" value="F:peptidyl-prolyl cis-trans isomerase activity"/>
    <property type="evidence" value="ECO:0007669"/>
    <property type="project" value="UniProtKB-KW"/>
</dbReference>
<reference evidence="9 10" key="1">
    <citation type="journal article" date="2012" name="J. Bacteriol.">
        <title>Complete Genome Sequence of Leptospirillum ferrooxidans Strain C2-3, Isolated from a Fresh Volcanic Ash Deposit on the Island of Miyake, Japan.</title>
        <authorList>
            <person name="Fujimura R."/>
            <person name="Sato Y."/>
            <person name="Nishizawa T."/>
            <person name="Oshima K."/>
            <person name="Kim S.-W."/>
            <person name="Hattori M."/>
            <person name="Kamijo T."/>
            <person name="Ohta H."/>
        </authorList>
    </citation>
    <scope>NUCLEOTIDE SEQUENCE [LARGE SCALE GENOMIC DNA]</scope>
    <source>
        <strain evidence="9 10">C2-3</strain>
    </source>
</reference>
<organism evidence="9 10">
    <name type="scientific">Leptospirillum ferrooxidans (strain C2-3)</name>
    <dbReference type="NCBI Taxonomy" id="1162668"/>
    <lineage>
        <taxon>Bacteria</taxon>
        <taxon>Pseudomonadati</taxon>
        <taxon>Nitrospirota</taxon>
        <taxon>Nitrospiria</taxon>
        <taxon>Nitrospirales</taxon>
        <taxon>Nitrospiraceae</taxon>
        <taxon>Leptospirillum</taxon>
    </lineage>
</organism>
<dbReference type="KEGG" id="lfc:LFE_2348"/>
<keyword evidence="5 6" id="KW-0413">Isomerase</keyword>
<protein>
    <submittedName>
        <fullName evidence="9">Putative peptidyl-prolyl cis-trans isomerase</fullName>
    </submittedName>
</protein>
<dbReference type="PANTHER" id="PTHR47637:SF1">
    <property type="entry name" value="CHAPERONE SURA"/>
    <property type="match status" value="1"/>
</dbReference>
<feature type="signal peptide" evidence="7">
    <location>
        <begin position="1"/>
        <end position="37"/>
    </location>
</feature>
<dbReference type="SUPFAM" id="SSF109998">
    <property type="entry name" value="Triger factor/SurA peptide-binding domain-like"/>
    <property type="match status" value="1"/>
</dbReference>
<evidence type="ECO:0000256" key="7">
    <source>
        <dbReference type="SAM" id="SignalP"/>
    </source>
</evidence>
<evidence type="ECO:0000256" key="5">
    <source>
        <dbReference type="ARBA" id="ARBA00023235"/>
    </source>
</evidence>
<keyword evidence="3 6" id="KW-0697">Rotamase</keyword>
<gene>
    <name evidence="9" type="ordered locus">LFE_2348</name>
</gene>
<dbReference type="Gene3D" id="3.10.50.40">
    <property type="match status" value="1"/>
</dbReference>
<keyword evidence="2" id="KW-0574">Periplasm</keyword>
<dbReference type="Pfam" id="PF09312">
    <property type="entry name" value="SurA_N"/>
    <property type="match status" value="1"/>
</dbReference>
<dbReference type="eggNOG" id="COG0760">
    <property type="taxonomic scope" value="Bacteria"/>
</dbReference>
<dbReference type="Pfam" id="PF00639">
    <property type="entry name" value="Rotamase"/>
    <property type="match status" value="1"/>
</dbReference>